<dbReference type="SMART" id="SM00963">
    <property type="entry name" value="SRP54_N"/>
    <property type="match status" value="1"/>
</dbReference>
<evidence type="ECO:0000256" key="3">
    <source>
        <dbReference type="ARBA" id="ARBA00022490"/>
    </source>
</evidence>
<dbReference type="EC" id="3.6.5.4" evidence="10"/>
<feature type="domain" description="Signal recognition particle SRP54 helical bundle" evidence="13">
    <location>
        <begin position="2"/>
        <end position="86"/>
    </location>
</feature>
<accession>A0A0F9P5S1</accession>
<evidence type="ECO:0000259" key="13">
    <source>
        <dbReference type="SMART" id="SM00963"/>
    </source>
</evidence>
<evidence type="ECO:0000256" key="7">
    <source>
        <dbReference type="ARBA" id="ARBA00023134"/>
    </source>
</evidence>
<dbReference type="InterPro" id="IPR042101">
    <property type="entry name" value="SRP54_N_sf"/>
</dbReference>
<dbReference type="InterPro" id="IPR000897">
    <property type="entry name" value="SRP54_GTPase_dom"/>
</dbReference>
<keyword evidence="8" id="KW-0733">Signal recognition particle</keyword>
<dbReference type="AlphaFoldDB" id="A0A0F9P5S1"/>
<organism evidence="14">
    <name type="scientific">marine sediment metagenome</name>
    <dbReference type="NCBI Taxonomy" id="412755"/>
    <lineage>
        <taxon>unclassified sequences</taxon>
        <taxon>metagenomes</taxon>
        <taxon>ecological metagenomes</taxon>
    </lineage>
</organism>
<dbReference type="InterPro" id="IPR022941">
    <property type="entry name" value="SRP54"/>
</dbReference>
<sequence>MVLEKLGRSLDTAIRRIRRLPLVDKDAINALIQDLQRALLQADVKVELVFEMTENIKKEAMNTKLQKSRRKDFIIKLIHDELIKLLGGKPAPIRIKPGKKNVILLVGIQGSGKTTTIGKLAKYYKSKGYKVAAITTDTWRPGAYEQLVQLTNQIGIKSYGNPNEKNAIKIAIQETKRAINDGNDLIIADTAGRHKEEKELMKEMAILEQKLKPNEVCLVIDGTLGQQAFNQAAAFDATTHLGSIIVTKLDGTAKGGGALSACAATKAGIRFIGVGEKIDDLDEFEPSKFVGSLLGIPDIESLVQKVEEAEIAPDDEMVKRMMRGRFNLEDLYQQLKSIKKLGKFKQILGMMGGGNIPDVMKEDAEQNLERWRIVLDSMTQEEKMEPKIIKKTRKKRIAIGSGTDYSVINKMLDQYNQMKKFMKKFLQMQKKGKGIPGMPGLPGGKAGTDFMKKLGKF</sequence>
<dbReference type="EMBL" id="LAZR01002655">
    <property type="protein sequence ID" value="KKN27230.1"/>
    <property type="molecule type" value="Genomic_DNA"/>
</dbReference>
<dbReference type="Pfam" id="PF02978">
    <property type="entry name" value="SRP_SPB"/>
    <property type="match status" value="1"/>
</dbReference>
<dbReference type="InterPro" id="IPR027417">
    <property type="entry name" value="P-loop_NTPase"/>
</dbReference>
<dbReference type="InterPro" id="IPR003593">
    <property type="entry name" value="AAA+_ATPase"/>
</dbReference>
<dbReference type="Pfam" id="PF00448">
    <property type="entry name" value="SRP54"/>
    <property type="match status" value="1"/>
</dbReference>
<evidence type="ECO:0000259" key="11">
    <source>
        <dbReference type="SMART" id="SM00382"/>
    </source>
</evidence>
<dbReference type="CDD" id="cd17875">
    <property type="entry name" value="SRP54_G"/>
    <property type="match status" value="1"/>
</dbReference>
<evidence type="ECO:0000256" key="4">
    <source>
        <dbReference type="ARBA" id="ARBA00022741"/>
    </source>
</evidence>
<dbReference type="SUPFAM" id="SSF47446">
    <property type="entry name" value="Signal peptide-binding domain"/>
    <property type="match status" value="1"/>
</dbReference>
<keyword evidence="5" id="KW-0378">Hydrolase</keyword>
<evidence type="ECO:0000256" key="6">
    <source>
        <dbReference type="ARBA" id="ARBA00022884"/>
    </source>
</evidence>
<dbReference type="Gene3D" id="1.10.260.30">
    <property type="entry name" value="Signal recognition particle, SRP54 subunit, M-domain"/>
    <property type="match status" value="1"/>
</dbReference>
<dbReference type="Pfam" id="PF02881">
    <property type="entry name" value="SRP54_N"/>
    <property type="match status" value="1"/>
</dbReference>
<dbReference type="InterPro" id="IPR036225">
    <property type="entry name" value="SRP/SRP_N"/>
</dbReference>
<dbReference type="PANTHER" id="PTHR11564">
    <property type="entry name" value="SIGNAL RECOGNITION PARTICLE 54K PROTEIN SRP54"/>
    <property type="match status" value="1"/>
</dbReference>
<protein>
    <recommendedName>
        <fullName evidence="10">signal-recognition-particle GTPase</fullName>
        <ecNumber evidence="10">3.6.5.4</ecNumber>
    </recommendedName>
</protein>
<dbReference type="SUPFAM" id="SSF52540">
    <property type="entry name" value="P-loop containing nucleoside triphosphate hydrolases"/>
    <property type="match status" value="1"/>
</dbReference>
<dbReference type="GO" id="GO:0005786">
    <property type="term" value="C:signal recognition particle, endoplasmic reticulum targeting"/>
    <property type="evidence" value="ECO:0007669"/>
    <property type="project" value="UniProtKB-KW"/>
</dbReference>
<feature type="domain" description="AAA+ ATPase" evidence="11">
    <location>
        <begin position="99"/>
        <end position="273"/>
    </location>
</feature>
<dbReference type="SMART" id="SM00962">
    <property type="entry name" value="SRP54"/>
    <property type="match status" value="1"/>
</dbReference>
<feature type="domain" description="SRP54-type proteins GTP-binding" evidence="12">
    <location>
        <begin position="100"/>
        <end position="295"/>
    </location>
</feature>
<evidence type="ECO:0000313" key="14">
    <source>
        <dbReference type="EMBL" id="KKN27230.1"/>
    </source>
</evidence>
<gene>
    <name evidence="14" type="ORF">LCGC14_0866640</name>
</gene>
<evidence type="ECO:0000256" key="2">
    <source>
        <dbReference type="ARBA" id="ARBA00005450"/>
    </source>
</evidence>
<dbReference type="Gene3D" id="3.40.50.300">
    <property type="entry name" value="P-loop containing nucleotide triphosphate hydrolases"/>
    <property type="match status" value="1"/>
</dbReference>
<dbReference type="HAMAP" id="MF_00306">
    <property type="entry name" value="SRP54"/>
    <property type="match status" value="1"/>
</dbReference>
<evidence type="ECO:0000256" key="8">
    <source>
        <dbReference type="ARBA" id="ARBA00023135"/>
    </source>
</evidence>
<dbReference type="PANTHER" id="PTHR11564:SF5">
    <property type="entry name" value="SIGNAL RECOGNITION PARTICLE SUBUNIT SRP54"/>
    <property type="match status" value="1"/>
</dbReference>
<comment type="similarity">
    <text evidence="2">Belongs to the GTP-binding SRP family. SRP54 subfamily.</text>
</comment>
<evidence type="ECO:0000256" key="1">
    <source>
        <dbReference type="ARBA" id="ARBA00004496"/>
    </source>
</evidence>
<evidence type="ECO:0000256" key="10">
    <source>
        <dbReference type="ARBA" id="ARBA00035672"/>
    </source>
</evidence>
<name>A0A0F9P5S1_9ZZZZ</name>
<proteinExistence type="inferred from homology"/>
<evidence type="ECO:0000256" key="5">
    <source>
        <dbReference type="ARBA" id="ARBA00022801"/>
    </source>
</evidence>
<dbReference type="SUPFAM" id="SSF47364">
    <property type="entry name" value="Domain of the SRP/SRP receptor G-proteins"/>
    <property type="match status" value="1"/>
</dbReference>
<comment type="subcellular location">
    <subcellularLocation>
        <location evidence="1">Cytoplasm</location>
    </subcellularLocation>
</comment>
<dbReference type="InterPro" id="IPR013822">
    <property type="entry name" value="Signal_recog_particl_SRP54_hlx"/>
</dbReference>
<evidence type="ECO:0000259" key="12">
    <source>
        <dbReference type="SMART" id="SM00962"/>
    </source>
</evidence>
<dbReference type="SMART" id="SM00382">
    <property type="entry name" value="AAA"/>
    <property type="match status" value="1"/>
</dbReference>
<evidence type="ECO:0000256" key="9">
    <source>
        <dbReference type="ARBA" id="ARBA00023274"/>
    </source>
</evidence>
<keyword evidence="9" id="KW-0687">Ribonucleoprotein</keyword>
<keyword evidence="7" id="KW-0342">GTP-binding</keyword>
<dbReference type="GO" id="GO:0005525">
    <property type="term" value="F:GTP binding"/>
    <property type="evidence" value="ECO:0007669"/>
    <property type="project" value="UniProtKB-KW"/>
</dbReference>
<dbReference type="GO" id="GO:0003924">
    <property type="term" value="F:GTPase activity"/>
    <property type="evidence" value="ECO:0007669"/>
    <property type="project" value="InterPro"/>
</dbReference>
<dbReference type="GO" id="GO:0006614">
    <property type="term" value="P:SRP-dependent cotranslational protein targeting to membrane"/>
    <property type="evidence" value="ECO:0007669"/>
    <property type="project" value="InterPro"/>
</dbReference>
<reference evidence="14" key="1">
    <citation type="journal article" date="2015" name="Nature">
        <title>Complex archaea that bridge the gap between prokaryotes and eukaryotes.</title>
        <authorList>
            <person name="Spang A."/>
            <person name="Saw J.H."/>
            <person name="Jorgensen S.L."/>
            <person name="Zaremba-Niedzwiedzka K."/>
            <person name="Martijn J."/>
            <person name="Lind A.E."/>
            <person name="van Eijk R."/>
            <person name="Schleper C."/>
            <person name="Guy L."/>
            <person name="Ettema T.J."/>
        </authorList>
    </citation>
    <scope>NUCLEOTIDE SEQUENCE</scope>
</reference>
<dbReference type="InterPro" id="IPR004125">
    <property type="entry name" value="Signal_recog_particle_SRP54_M"/>
</dbReference>
<keyword evidence="4" id="KW-0547">Nucleotide-binding</keyword>
<dbReference type="FunFam" id="3.40.50.300:FF:000022">
    <property type="entry name" value="Signal recognition particle 54 kDa subunit"/>
    <property type="match status" value="1"/>
</dbReference>
<dbReference type="GO" id="GO:0008312">
    <property type="term" value="F:7S RNA binding"/>
    <property type="evidence" value="ECO:0007669"/>
    <property type="project" value="InterPro"/>
</dbReference>
<dbReference type="InterPro" id="IPR036891">
    <property type="entry name" value="Signal_recog_part_SRP54_M_sf"/>
</dbReference>
<comment type="caution">
    <text evidence="14">The sequence shown here is derived from an EMBL/GenBank/DDBJ whole genome shotgun (WGS) entry which is preliminary data.</text>
</comment>
<keyword evidence="3" id="KW-0963">Cytoplasm</keyword>
<dbReference type="Gene3D" id="1.20.120.140">
    <property type="entry name" value="Signal recognition particle SRP54, nucleotide-binding domain"/>
    <property type="match status" value="1"/>
</dbReference>
<keyword evidence="6" id="KW-0694">RNA-binding</keyword>